<evidence type="ECO:0000313" key="9">
    <source>
        <dbReference type="Proteomes" id="UP000054099"/>
    </source>
</evidence>
<organism evidence="8 9">
    <name type="scientific">Fictibacillus enclensis</name>
    <dbReference type="NCBI Taxonomy" id="1017270"/>
    <lineage>
        <taxon>Bacteria</taxon>
        <taxon>Bacillati</taxon>
        <taxon>Bacillota</taxon>
        <taxon>Bacilli</taxon>
        <taxon>Bacillales</taxon>
        <taxon>Fictibacillaceae</taxon>
        <taxon>Fictibacillus</taxon>
    </lineage>
</organism>
<feature type="transmembrane region" description="Helical" evidence="6">
    <location>
        <begin position="368"/>
        <end position="394"/>
    </location>
</feature>
<evidence type="ECO:0000256" key="3">
    <source>
        <dbReference type="ARBA" id="ARBA00022692"/>
    </source>
</evidence>
<protein>
    <submittedName>
        <fullName evidence="8">Glucarate transporter</fullName>
    </submittedName>
</protein>
<comment type="caution">
    <text evidence="8">The sequence shown here is derived from an EMBL/GenBank/DDBJ whole genome shotgun (WGS) entry which is preliminary data.</text>
</comment>
<feature type="transmembrane region" description="Helical" evidence="6">
    <location>
        <begin position="168"/>
        <end position="189"/>
    </location>
</feature>
<dbReference type="RefSeq" id="WP_061967611.1">
    <property type="nucleotide sequence ID" value="NZ_FMAV01000001.1"/>
</dbReference>
<feature type="domain" description="Major facilitator superfamily (MFS) profile" evidence="7">
    <location>
        <begin position="16"/>
        <end position="426"/>
    </location>
</feature>
<evidence type="ECO:0000256" key="6">
    <source>
        <dbReference type="SAM" id="Phobius"/>
    </source>
</evidence>
<dbReference type="InterPro" id="IPR020846">
    <property type="entry name" value="MFS_dom"/>
</dbReference>
<feature type="transmembrane region" description="Helical" evidence="6">
    <location>
        <begin position="12"/>
        <end position="29"/>
    </location>
</feature>
<keyword evidence="4 6" id="KW-1133">Transmembrane helix</keyword>
<feature type="transmembrane region" description="Helical" evidence="6">
    <location>
        <begin position="279"/>
        <end position="303"/>
    </location>
</feature>
<reference evidence="8 9" key="1">
    <citation type="journal article" date="2014" name="Antonie Van Leeuwenhoek">
        <title>Fictibacillus enclensis sp. nov., isolated from marine sediment.</title>
        <authorList>
            <person name="Dastager S.G."/>
            <person name="Mawlankar R."/>
            <person name="Srinivasan K."/>
            <person name="Tang S.K."/>
            <person name="Lee J.C."/>
            <person name="Ramana V.V."/>
            <person name="Shouche Y.S."/>
        </authorList>
    </citation>
    <scope>NUCLEOTIDE SEQUENCE [LARGE SCALE GENOMIC DNA]</scope>
    <source>
        <strain evidence="8 9">NIO-1003</strain>
    </source>
</reference>
<dbReference type="OrthoDB" id="6360at2"/>
<dbReference type="InterPro" id="IPR000849">
    <property type="entry name" value="Sugar_P_transporter"/>
</dbReference>
<proteinExistence type="predicted"/>
<feature type="transmembrane region" description="Helical" evidence="6">
    <location>
        <begin position="315"/>
        <end position="333"/>
    </location>
</feature>
<evidence type="ECO:0000256" key="2">
    <source>
        <dbReference type="ARBA" id="ARBA00022448"/>
    </source>
</evidence>
<dbReference type="EMBL" id="LNQN01000001">
    <property type="protein sequence ID" value="KSU84270.1"/>
    <property type="molecule type" value="Genomic_DNA"/>
</dbReference>
<dbReference type="AlphaFoldDB" id="A0A0V8JB65"/>
<dbReference type="InterPro" id="IPR011701">
    <property type="entry name" value="MFS"/>
</dbReference>
<dbReference type="Proteomes" id="UP000054099">
    <property type="component" value="Unassembled WGS sequence"/>
</dbReference>
<dbReference type="Pfam" id="PF07690">
    <property type="entry name" value="MFS_1"/>
    <property type="match status" value="1"/>
</dbReference>
<gene>
    <name evidence="8" type="ORF">AS030_01535</name>
</gene>
<keyword evidence="5 6" id="KW-0472">Membrane</keyword>
<dbReference type="CDD" id="cd17319">
    <property type="entry name" value="MFS_ExuT_GudP_like"/>
    <property type="match status" value="1"/>
</dbReference>
<evidence type="ECO:0000313" key="8">
    <source>
        <dbReference type="EMBL" id="KSU84270.1"/>
    </source>
</evidence>
<name>A0A0V8JB65_9BACL</name>
<feature type="transmembrane region" description="Helical" evidence="6">
    <location>
        <begin position="49"/>
        <end position="68"/>
    </location>
</feature>
<feature type="transmembrane region" description="Helical" evidence="6">
    <location>
        <begin position="141"/>
        <end position="162"/>
    </location>
</feature>
<accession>A0A0V8JB65</accession>
<comment type="subcellular location">
    <subcellularLocation>
        <location evidence="1">Cell membrane</location>
        <topology evidence="1">Multi-pass membrane protein</topology>
    </subcellularLocation>
</comment>
<keyword evidence="2" id="KW-0813">Transport</keyword>
<keyword evidence="9" id="KW-1185">Reference proteome</keyword>
<dbReference type="InterPro" id="IPR050382">
    <property type="entry name" value="MFS_Na/Anion_cotransporter"/>
</dbReference>
<dbReference type="PANTHER" id="PTHR11662">
    <property type="entry name" value="SOLUTE CARRIER FAMILY 17"/>
    <property type="match status" value="1"/>
</dbReference>
<evidence type="ECO:0000256" key="1">
    <source>
        <dbReference type="ARBA" id="ARBA00004651"/>
    </source>
</evidence>
<dbReference type="PIRSF" id="PIRSF002808">
    <property type="entry name" value="Hexose_phosphate_transp"/>
    <property type="match status" value="1"/>
</dbReference>
<dbReference type="NCBIfam" id="TIGR00893">
    <property type="entry name" value="2A0114"/>
    <property type="match status" value="1"/>
</dbReference>
<dbReference type="InterPro" id="IPR036259">
    <property type="entry name" value="MFS_trans_sf"/>
</dbReference>
<dbReference type="Gene3D" id="1.20.1250.20">
    <property type="entry name" value="MFS general substrate transporter like domains"/>
    <property type="match status" value="2"/>
</dbReference>
<feature type="transmembrane region" description="Helical" evidence="6">
    <location>
        <begin position="241"/>
        <end position="259"/>
    </location>
</feature>
<dbReference type="GO" id="GO:0022857">
    <property type="term" value="F:transmembrane transporter activity"/>
    <property type="evidence" value="ECO:0007669"/>
    <property type="project" value="InterPro"/>
</dbReference>
<dbReference type="PROSITE" id="PS50850">
    <property type="entry name" value="MFS"/>
    <property type="match status" value="1"/>
</dbReference>
<feature type="transmembrane region" description="Helical" evidence="6">
    <location>
        <begin position="339"/>
        <end position="361"/>
    </location>
</feature>
<dbReference type="PANTHER" id="PTHR11662:SF333">
    <property type="entry name" value="D-GALACTONATE TRANSPORTER"/>
    <property type="match status" value="1"/>
</dbReference>
<dbReference type="SUPFAM" id="SSF103473">
    <property type="entry name" value="MFS general substrate transporter"/>
    <property type="match status" value="1"/>
</dbReference>
<dbReference type="GO" id="GO:0005886">
    <property type="term" value="C:plasma membrane"/>
    <property type="evidence" value="ECO:0007669"/>
    <property type="project" value="UniProtKB-SubCell"/>
</dbReference>
<evidence type="ECO:0000256" key="4">
    <source>
        <dbReference type="ARBA" id="ARBA00022989"/>
    </source>
</evidence>
<keyword evidence="3 6" id="KW-0812">Transmembrane</keyword>
<evidence type="ECO:0000256" key="5">
    <source>
        <dbReference type="ARBA" id="ARBA00023136"/>
    </source>
</evidence>
<feature type="transmembrane region" description="Helical" evidence="6">
    <location>
        <begin position="400"/>
        <end position="421"/>
    </location>
</feature>
<evidence type="ECO:0000259" key="7">
    <source>
        <dbReference type="PROSITE" id="PS50850"/>
    </source>
</evidence>
<sequence length="444" mass="48767">MYEQKKERRTRARYGVLALVFINVIINYMDRSNISVAATSMGKDLALSSVQLGLIFSAFGWAYSALQIPGGWMVDRFGPRVMYALSLCTWSIATLFQGFTKGFAGLFGLRLATGAFEAPAFPTNNRIVTSWFPDKERASAVAMYTSGQFVGLAFLTPVLATIQHYTGWRGLFIITGIIGIVWSLVWYAVYRDPNKSRKVNKEELSYIEQGGGLVNPKGKENQEKEKLKWSDLKETLSHRKLWGIYLGQFAVNSTLWFFLTWFPTYLVEYRGLDFIKSGFLASLPFLAAFVGVLISGFVSDYMAKRGVSMGVARKTPIITGLLLSIAIIGANYVDNTAMIIFFMTIAFFGNGLASITWSLVSQIAPQRLVGLTGGVFNFIGSLASIIVPIAIGYLAKGGNFAPALVFIGVLALFGALSYILLVGKVERIAEKGDGGKRPNLSHQA</sequence>